<dbReference type="Proteomes" id="UP000219335">
    <property type="component" value="Unassembled WGS sequence"/>
</dbReference>
<organism evidence="2 3">
    <name type="scientific">Nitrosomonas ureae</name>
    <dbReference type="NCBI Taxonomy" id="44577"/>
    <lineage>
        <taxon>Bacteria</taxon>
        <taxon>Pseudomonadati</taxon>
        <taxon>Pseudomonadota</taxon>
        <taxon>Betaproteobacteria</taxon>
        <taxon>Nitrosomonadales</taxon>
        <taxon>Nitrosomonadaceae</taxon>
        <taxon>Nitrosomonas</taxon>
    </lineage>
</organism>
<dbReference type="RefSeq" id="WP_097103967.1">
    <property type="nucleotide sequence ID" value="NZ_OCMU01000001.1"/>
</dbReference>
<protein>
    <recommendedName>
        <fullName evidence="1">DUF2383 domain-containing protein</fullName>
    </recommendedName>
</protein>
<dbReference type="Pfam" id="PF09537">
    <property type="entry name" value="DUF2383"/>
    <property type="match status" value="1"/>
</dbReference>
<reference evidence="2 3" key="1">
    <citation type="submission" date="2017-09" db="EMBL/GenBank/DDBJ databases">
        <authorList>
            <person name="Ehlers B."/>
            <person name="Leendertz F.H."/>
        </authorList>
    </citation>
    <scope>NUCLEOTIDE SEQUENCE [LARGE SCALE GENOMIC DNA]</scope>
    <source>
        <strain evidence="2 3">Nm42</strain>
    </source>
</reference>
<dbReference type="PIRSF" id="PIRSF029477">
    <property type="entry name" value="UCP029477"/>
    <property type="match status" value="1"/>
</dbReference>
<dbReference type="AlphaFoldDB" id="A0A286A4P2"/>
<evidence type="ECO:0000313" key="2">
    <source>
        <dbReference type="EMBL" id="SOD16873.1"/>
    </source>
</evidence>
<feature type="domain" description="DUF2383" evidence="1">
    <location>
        <begin position="7"/>
        <end position="115"/>
    </location>
</feature>
<evidence type="ECO:0000313" key="3">
    <source>
        <dbReference type="Proteomes" id="UP000219335"/>
    </source>
</evidence>
<proteinExistence type="predicted"/>
<sequence length="153" mass="17411">MNNENQITLLNELIETSRDGVEGFKKCAEDAQDPKLKLYFQDRANNCEEAVRTLSEEVRKCGGEPDKSGTMKGAFHRMWIDFKTALTEKDNLAVLEECEKAEDVALAAYQDALKEELPENLRSLIAQQLEGVKRNHDRVRQLRDEAENDPSKA</sequence>
<dbReference type="InterPro" id="IPR016920">
    <property type="entry name" value="UCP029477"/>
</dbReference>
<dbReference type="InterPro" id="IPR011971">
    <property type="entry name" value="CHP02284"/>
</dbReference>
<dbReference type="InterPro" id="IPR012347">
    <property type="entry name" value="Ferritin-like"/>
</dbReference>
<accession>A0A286A4P2</accession>
<gene>
    <name evidence="2" type="ORF">SAMN06297164_0824</name>
</gene>
<evidence type="ECO:0000259" key="1">
    <source>
        <dbReference type="Pfam" id="PF09537"/>
    </source>
</evidence>
<dbReference type="Gene3D" id="1.20.1260.10">
    <property type="match status" value="1"/>
</dbReference>
<dbReference type="InterPro" id="IPR019052">
    <property type="entry name" value="DUF2383"/>
</dbReference>
<dbReference type="SUPFAM" id="SSF47240">
    <property type="entry name" value="Ferritin-like"/>
    <property type="match status" value="1"/>
</dbReference>
<dbReference type="EMBL" id="OCMU01000001">
    <property type="protein sequence ID" value="SOD16873.1"/>
    <property type="molecule type" value="Genomic_DNA"/>
</dbReference>
<name>A0A286A4P2_9PROT</name>
<dbReference type="InterPro" id="IPR009078">
    <property type="entry name" value="Ferritin-like_SF"/>
</dbReference>
<dbReference type="NCBIfam" id="TIGR02284">
    <property type="entry name" value="PA2169 family four-helix-bundle protein"/>
    <property type="match status" value="1"/>
</dbReference>